<dbReference type="AlphaFoldDB" id="A0A9I9EB76"/>
<accession>A0A9I9EB76</accession>
<evidence type="ECO:0000313" key="1">
    <source>
        <dbReference type="EnsemblPlants" id="MELO3C031362.2.1"/>
    </source>
</evidence>
<sequence>MKEELSRRMSFIVRSVKQSSEVMEVRKEVGGCSLSWEREAEEEEEVLLTRHLTCYLAERYPSDVQVACLLLVAGSASRARRDIG</sequence>
<organism evidence="1">
    <name type="scientific">Cucumis melo</name>
    <name type="common">Muskmelon</name>
    <dbReference type="NCBI Taxonomy" id="3656"/>
    <lineage>
        <taxon>Eukaryota</taxon>
        <taxon>Viridiplantae</taxon>
        <taxon>Streptophyta</taxon>
        <taxon>Embryophyta</taxon>
        <taxon>Tracheophyta</taxon>
        <taxon>Spermatophyta</taxon>
        <taxon>Magnoliopsida</taxon>
        <taxon>eudicotyledons</taxon>
        <taxon>Gunneridae</taxon>
        <taxon>Pentapetalae</taxon>
        <taxon>rosids</taxon>
        <taxon>fabids</taxon>
        <taxon>Cucurbitales</taxon>
        <taxon>Cucurbitaceae</taxon>
        <taxon>Benincaseae</taxon>
        <taxon>Cucumis</taxon>
    </lineage>
</organism>
<protein>
    <submittedName>
        <fullName evidence="1">Uncharacterized protein</fullName>
    </submittedName>
</protein>
<reference evidence="1" key="1">
    <citation type="submission" date="2023-03" db="UniProtKB">
        <authorList>
            <consortium name="EnsemblPlants"/>
        </authorList>
    </citation>
    <scope>IDENTIFICATION</scope>
</reference>
<dbReference type="EnsemblPlants" id="MELO3C031362.2.1">
    <property type="protein sequence ID" value="MELO3C031362.2.1"/>
    <property type="gene ID" value="MELO3C031362.2"/>
</dbReference>
<dbReference type="Gramene" id="MELO3C031362.2.1">
    <property type="protein sequence ID" value="MELO3C031362.2.1"/>
    <property type="gene ID" value="MELO3C031362.2"/>
</dbReference>
<name>A0A9I9EB76_CUCME</name>
<proteinExistence type="predicted"/>